<evidence type="ECO:0000313" key="2">
    <source>
        <dbReference type="Proteomes" id="UP000286843"/>
    </source>
</evidence>
<name>A0A3Q9RAC7_9CAUD</name>
<evidence type="ECO:0000313" key="1">
    <source>
        <dbReference type="EMBL" id="AZV01787.1"/>
    </source>
</evidence>
<proteinExistence type="predicted"/>
<dbReference type="EMBL" id="MK308638">
    <property type="protein sequence ID" value="AZV01787.1"/>
    <property type="molecule type" value="Genomic_DNA"/>
</dbReference>
<dbReference type="Proteomes" id="UP000286843">
    <property type="component" value="Segment"/>
</dbReference>
<reference evidence="1 2" key="1">
    <citation type="submission" date="2018-12" db="EMBL/GenBank/DDBJ databases">
        <authorList>
            <person name="Coleman S.T."/>
            <person name="Adewumi O.M."/>
            <person name="Alachi P."/>
            <person name="Anderson S.J."/>
            <person name="Bakarey A.S."/>
            <person name="Beyer A.R."/>
            <person name="Biederman W.H."/>
            <person name="Bollivar D.W."/>
            <person name="Butela K.A."/>
            <person name="Byrum C.A."/>
            <person name="Collins D.P."/>
            <person name="Cresawn S.G."/>
            <person name="Dougan K.E."/>
            <person name="Duffy I."/>
            <person name="Eivazova E.R."/>
            <person name="Engstrom E.M."/>
            <person name="Fallest-Strobl P.C."/>
            <person name="Godde J.S."/>
            <person name="Lee J.S."/>
            <person name="Long J.A."/>
            <person name="Mastrapaolo M.D."/>
            <person name="Mathur V."/>
            <person name="Mesich B.L."/>
            <person name="Mitchell J.C."/>
            <person name="Moore R."/>
            <person name="Pandey S."/>
            <person name="Pollack M.J."/>
            <person name="Porter M.L."/>
            <person name="Reid N.M."/>
            <person name="Salvitti L.R."/>
            <person name="Sayre B.L."/>
            <person name="Schrock T.A."/>
            <person name="Sconiers W.B."/>
            <person name="Sheehy R."/>
            <person name="Shows K.H."/>
            <person name="Sprenkle A.B."/>
            <person name="Swerdlow S.J."/>
            <person name="Theoret J.R."/>
            <person name="Thompson K.M."/>
            <person name="Tibbetts T.J."/>
            <person name="Tigges M."/>
            <person name="Van A.R."/>
            <person name="Washington J.M."/>
            <person name="Windsor E.J."/>
            <person name="Garlena R.A."/>
            <person name="Russell D.A."/>
            <person name="Pope W.H."/>
            <person name="Jacobs-Sera D."/>
            <person name="Hatfull G.F."/>
        </authorList>
    </citation>
    <scope>NUCLEOTIDE SEQUENCE [LARGE SCALE GENOMIC DNA]</scope>
</reference>
<sequence length="83" mass="9398">MSDKGFIITNINEGMRDTIAFITIEARLKVAIRLGRTDTQALHSARKLAAKYKYPGNVKTMKQALRMCEAAIKAMRPDDEQDR</sequence>
<protein>
    <submittedName>
        <fullName evidence="1">Uncharacterized protein</fullName>
    </submittedName>
</protein>
<organism evidence="1 2">
    <name type="scientific">Microbacterium phage ArMaWen</name>
    <dbReference type="NCBI Taxonomy" id="2500786"/>
    <lineage>
        <taxon>Viruses</taxon>
        <taxon>Duplodnaviria</taxon>
        <taxon>Heunggongvirae</taxon>
        <taxon>Uroviricota</taxon>
        <taxon>Caudoviricetes</taxon>
        <taxon>Eekayvirinae</taxon>
        <taxon>Tinytimothyvirus</taxon>
        <taxon>Tinytimothyvirus alex44</taxon>
    </lineage>
</organism>
<gene>
    <name evidence="1" type="primary">24</name>
    <name evidence="1" type="ORF">SEA_ARMAWEN_24</name>
</gene>
<accession>A0A3Q9RAC7</accession>